<feature type="chain" id="PRO_5031330548" evidence="1">
    <location>
        <begin position="39"/>
        <end position="388"/>
    </location>
</feature>
<gene>
    <name evidence="2" type="ORF">F4695_002275</name>
</gene>
<proteinExistence type="predicted"/>
<reference evidence="2 3" key="1">
    <citation type="submission" date="2020-08" db="EMBL/GenBank/DDBJ databases">
        <title>The Agave Microbiome: Exploring the role of microbial communities in plant adaptations to desert environments.</title>
        <authorList>
            <person name="Partida-Martinez L.P."/>
        </authorList>
    </citation>
    <scope>NUCLEOTIDE SEQUENCE [LARGE SCALE GENOMIC DNA]</scope>
    <source>
        <strain evidence="2 3">AS3.12</strain>
    </source>
</reference>
<dbReference type="RefSeq" id="WP_174195787.1">
    <property type="nucleotide sequence ID" value="NZ_JACHBU010000004.1"/>
</dbReference>
<evidence type="ECO:0000313" key="3">
    <source>
        <dbReference type="Proteomes" id="UP000585437"/>
    </source>
</evidence>
<evidence type="ECO:0000256" key="1">
    <source>
        <dbReference type="SAM" id="SignalP"/>
    </source>
</evidence>
<dbReference type="Proteomes" id="UP000585437">
    <property type="component" value="Unassembled WGS sequence"/>
</dbReference>
<dbReference type="EMBL" id="JACHBU010000004">
    <property type="protein sequence ID" value="MBB6508918.1"/>
    <property type="molecule type" value="Genomic_DNA"/>
</dbReference>
<keyword evidence="3" id="KW-1185">Reference proteome</keyword>
<dbReference type="AlphaFoldDB" id="A0A7X0JJV8"/>
<comment type="caution">
    <text evidence="2">The sequence shown here is derived from an EMBL/GenBank/DDBJ whole genome shotgun (WGS) entry which is preliminary data.</text>
</comment>
<feature type="signal peptide" evidence="1">
    <location>
        <begin position="1"/>
        <end position="38"/>
    </location>
</feature>
<protein>
    <submittedName>
        <fullName evidence="2">Uncharacterized protein</fullName>
    </submittedName>
</protein>
<sequence length="388" mass="42097">MMYTRSHGALRRSCFSRSNVLGGVAAALVSLSPQALQAAEGSGPISDFMTMDVCTQSDGSVAMGKIPGSPDCSSRRNIKPGEQPTYILQNFSGPRSKCAGGAVTKVNIPVTIGANTRITSSTFKAGCAGPQSVDDVEGAEDNGLSIQWYDKGYGFLMGSYSPVALSTFESDQCADSGGTSRRFFRGWVIAPATVPARGESGYGVFPSKLHNGQPSELPVACATRYNRGLTTWAVDDFTYKSDRRLLSIVSSHYSRSGEDGKGPGKAMQVEQTYWTREFGLSRWEKWAREDWVHPRSQKSAADLAQRLVSAGRCSRPELAAVRYNANLQVSGVSSEPNVYSRLVTDPSSGESHMWYMTLCEDYTNASPAAPKMDYIKSINGLANDIYWR</sequence>
<organism evidence="2 3">
    <name type="scientific">Rhizobium soli</name>
    <dbReference type="NCBI Taxonomy" id="424798"/>
    <lineage>
        <taxon>Bacteria</taxon>
        <taxon>Pseudomonadati</taxon>
        <taxon>Pseudomonadota</taxon>
        <taxon>Alphaproteobacteria</taxon>
        <taxon>Hyphomicrobiales</taxon>
        <taxon>Rhizobiaceae</taxon>
        <taxon>Rhizobium/Agrobacterium group</taxon>
        <taxon>Rhizobium</taxon>
    </lineage>
</organism>
<keyword evidence="1" id="KW-0732">Signal</keyword>
<evidence type="ECO:0000313" key="2">
    <source>
        <dbReference type="EMBL" id="MBB6508918.1"/>
    </source>
</evidence>
<accession>A0A7X0JJV8</accession>
<name>A0A7X0JJV8_9HYPH</name>